<keyword evidence="2" id="KW-1133">Transmembrane helix</keyword>
<feature type="transmembrane region" description="Helical" evidence="2">
    <location>
        <begin position="162"/>
        <end position="180"/>
    </location>
</feature>
<protein>
    <submittedName>
        <fullName evidence="4">Acyltransferase</fullName>
    </submittedName>
</protein>
<evidence type="ECO:0000313" key="4">
    <source>
        <dbReference type="EMBL" id="AIA55198.1"/>
    </source>
</evidence>
<evidence type="ECO:0000259" key="3">
    <source>
        <dbReference type="Pfam" id="PF01757"/>
    </source>
</evidence>
<accession>A0A059ZUS8</accession>
<feature type="transmembrane region" description="Helical" evidence="2">
    <location>
        <begin position="131"/>
        <end position="150"/>
    </location>
</feature>
<keyword evidence="4" id="KW-0012">Acyltransferase</keyword>
<sequence>MLFLDYLRFLAIFGVIAFHLHDTVAYATPWFSGGYLGVDIFLFLSGYFIERSLSGIRDQELLPAGRYFFSRRLLRIMIPMLFVTAVVGGFSYSQNMPLWKDMLYSSLFIYNFYLVFHHIPYFQVYSAPHPFMGMWFIAMLVQLYIVHFLLSRLVANTVVYRLILVILGAVTLVGTSLLIQQHETNMAYVLPWHAFSYIGGALTMALMGQPGETVRDRSQDLVVLVTVFALLLLMLLAPYRDFLVYSVATVVLTALFVVAAQQSSMLQDKSWPLLGKLGEMAYSLYLWNVPVISFVHYFYPQNPVFVSVCLSIILILILSLITYSAIEMPVQKWFGKAPRHGSGSLVSAPVMLLLLLAGWGWYALAGAQSQNVHQREQMQHDALYRDYLLQQVKQLQQQVRDAHHAARVARELSKEQWVQWQPRPRAGYLYDGKDLRGNPEFPQKKVLFISDSVLLGWSGYVVHQVPDGILDGKVGRSFPQAMPVLTSMLSQPENRHIKDIVVELGTNGYVEWPELEAFIQAAGDRQIFLVMPSVPRPWAAEVRQTYLRAKAKYGNVHLIPWDDISRDHFNYFVADQVHLTWDGIQALMRAILESLWKHGYTLPKGAPRASGPSPALVPTTATQSSDMAQANPPRSEDTQLDPLKPTLPTHPTALVASQHTNIGNPKPTTTETPSPSGEYDFQEPMVAAPATSTP</sequence>
<evidence type="ECO:0000256" key="1">
    <source>
        <dbReference type="SAM" id="MobiDB-lite"/>
    </source>
</evidence>
<feature type="transmembrane region" description="Helical" evidence="2">
    <location>
        <begin position="346"/>
        <end position="364"/>
    </location>
</feature>
<dbReference type="eggNOG" id="COG1835">
    <property type="taxonomic scope" value="Bacteria"/>
</dbReference>
<evidence type="ECO:0000256" key="2">
    <source>
        <dbReference type="SAM" id="Phobius"/>
    </source>
</evidence>
<feature type="transmembrane region" description="Helical" evidence="2">
    <location>
        <begin position="186"/>
        <end position="208"/>
    </location>
</feature>
<gene>
    <name evidence="4" type="ORF">Acaty_c1331</name>
</gene>
<evidence type="ECO:0000313" key="5">
    <source>
        <dbReference type="Proteomes" id="UP000005522"/>
    </source>
</evidence>
<feature type="compositionally biased region" description="Polar residues" evidence="1">
    <location>
        <begin position="619"/>
        <end position="628"/>
    </location>
</feature>
<name>A0A059ZUS8_ACICK</name>
<feature type="transmembrane region" description="Helical" evidence="2">
    <location>
        <begin position="73"/>
        <end position="90"/>
    </location>
</feature>
<dbReference type="PANTHER" id="PTHR23028">
    <property type="entry name" value="ACETYLTRANSFERASE"/>
    <property type="match status" value="1"/>
</dbReference>
<organism evidence="4 5">
    <name type="scientific">Acidithiobacillus caldus (strain ATCC 51756 / DSM 8584 / KU)</name>
    <dbReference type="NCBI Taxonomy" id="637389"/>
    <lineage>
        <taxon>Bacteria</taxon>
        <taxon>Pseudomonadati</taxon>
        <taxon>Pseudomonadota</taxon>
        <taxon>Acidithiobacillia</taxon>
        <taxon>Acidithiobacillales</taxon>
        <taxon>Acidithiobacillaceae</taxon>
        <taxon>Acidithiobacillus</taxon>
    </lineage>
</organism>
<dbReference type="SUPFAM" id="SSF52266">
    <property type="entry name" value="SGNH hydrolase"/>
    <property type="match status" value="1"/>
</dbReference>
<dbReference type="GO" id="GO:0000271">
    <property type="term" value="P:polysaccharide biosynthetic process"/>
    <property type="evidence" value="ECO:0007669"/>
    <property type="project" value="TreeGrafter"/>
</dbReference>
<keyword evidence="2" id="KW-0812">Transmembrane</keyword>
<dbReference type="InterPro" id="IPR050879">
    <property type="entry name" value="Acyltransferase_3"/>
</dbReference>
<proteinExistence type="predicted"/>
<dbReference type="PANTHER" id="PTHR23028:SF53">
    <property type="entry name" value="ACYL_TRANSF_3 DOMAIN-CONTAINING PROTEIN"/>
    <property type="match status" value="1"/>
</dbReference>
<dbReference type="InterPro" id="IPR002656">
    <property type="entry name" value="Acyl_transf_3_dom"/>
</dbReference>
<keyword evidence="2" id="KW-0472">Membrane</keyword>
<feature type="region of interest" description="Disordered" evidence="1">
    <location>
        <begin position="606"/>
        <end position="694"/>
    </location>
</feature>
<dbReference type="KEGG" id="acz:Acaty_c1331"/>
<dbReference type="Proteomes" id="UP000005522">
    <property type="component" value="Chromosome"/>
</dbReference>
<feature type="compositionally biased region" description="Low complexity" evidence="1">
    <location>
        <begin position="665"/>
        <end position="676"/>
    </location>
</feature>
<feature type="transmembrane region" description="Helical" evidence="2">
    <location>
        <begin position="305"/>
        <end position="326"/>
    </location>
</feature>
<dbReference type="HOGENOM" id="CLU_005679_11_2_6"/>
<reference evidence="4 5" key="1">
    <citation type="journal article" date="2009" name="J. Bacteriol.">
        <title>Draft genome sequence of the extremely acidophilic bacterium Acidithiobacillus caldus ATCC 51756 reveals metabolic versatility in the genus Acidithiobacillus.</title>
        <authorList>
            <person name="Valdes J."/>
            <person name="Quatrini R."/>
            <person name="Hallberg K."/>
            <person name="Dopson M."/>
            <person name="Valenzuela P.D."/>
            <person name="Holmes D.S."/>
        </authorList>
    </citation>
    <scope>NUCLEOTIDE SEQUENCE [LARGE SCALE GENOMIC DNA]</scope>
    <source>
        <strain evidence="5">ATCC 51756 / DSM 8584 / KU</strain>
    </source>
</reference>
<feature type="transmembrane region" description="Helical" evidence="2">
    <location>
        <begin position="281"/>
        <end position="299"/>
    </location>
</feature>
<feature type="transmembrane region" description="Helical" evidence="2">
    <location>
        <begin position="243"/>
        <end position="260"/>
    </location>
</feature>
<dbReference type="GO" id="GO:0016747">
    <property type="term" value="F:acyltransferase activity, transferring groups other than amino-acyl groups"/>
    <property type="evidence" value="ECO:0007669"/>
    <property type="project" value="InterPro"/>
</dbReference>
<dbReference type="AlphaFoldDB" id="A0A059ZUS8"/>
<feature type="transmembrane region" description="Helical" evidence="2">
    <location>
        <begin position="34"/>
        <end position="53"/>
    </location>
</feature>
<dbReference type="EMBL" id="CP005986">
    <property type="protein sequence ID" value="AIA55198.1"/>
    <property type="molecule type" value="Genomic_DNA"/>
</dbReference>
<dbReference type="GO" id="GO:0016020">
    <property type="term" value="C:membrane"/>
    <property type="evidence" value="ECO:0007669"/>
    <property type="project" value="TreeGrafter"/>
</dbReference>
<dbReference type="Pfam" id="PF01757">
    <property type="entry name" value="Acyl_transf_3"/>
    <property type="match status" value="1"/>
</dbReference>
<dbReference type="RefSeq" id="WP_004873222.1">
    <property type="nucleotide sequence ID" value="NZ_CP005986.1"/>
</dbReference>
<feature type="domain" description="Acyltransferase 3" evidence="3">
    <location>
        <begin position="3"/>
        <end position="323"/>
    </location>
</feature>
<keyword evidence="4" id="KW-0808">Transferase</keyword>
<feature type="transmembrane region" description="Helical" evidence="2">
    <location>
        <begin position="220"/>
        <end position="237"/>
    </location>
</feature>